<dbReference type="InterPro" id="IPR029058">
    <property type="entry name" value="AB_hydrolase_fold"/>
</dbReference>
<keyword evidence="2" id="KW-0378">Hydrolase</keyword>
<name>A0A109W2D2_ACTRD</name>
<dbReference type="PROSITE" id="PS01173">
    <property type="entry name" value="LIPASE_GDXG_HIS"/>
    <property type="match status" value="1"/>
</dbReference>
<dbReference type="PANTHER" id="PTHR48081">
    <property type="entry name" value="AB HYDROLASE SUPERFAMILY PROTEIN C4A8.06C"/>
    <property type="match status" value="1"/>
</dbReference>
<accession>A0A109W2D2</accession>
<keyword evidence="3" id="KW-0472">Membrane</keyword>
<dbReference type="Proteomes" id="UP000065220">
    <property type="component" value="Chromosome"/>
</dbReference>
<dbReference type="EMBL" id="CP014228">
    <property type="protein sequence ID" value="AMD86956.1"/>
    <property type="molecule type" value="Genomic_DNA"/>
</dbReference>
<dbReference type="InterPro" id="IPR050300">
    <property type="entry name" value="GDXG_lipolytic_enzyme"/>
</dbReference>
<dbReference type="InterPro" id="IPR049492">
    <property type="entry name" value="BD-FAE-like_dom"/>
</dbReference>
<sequence>MRVLSALTITASALLGLLTLGQLIPLPLADFVGGVAVVYWAWVALAAAALLVTAVLLWRRRRTVPRAVAALLACLALAVYGTAGARQVAWAQQQGAEVTAGSVLGVAQVADVPDATISCADSRGRTLPATVYTPANPGGAPVLVWIHGGAWNSGSHTATVHNRWLADRGYLVYSLEYTLASSEEHTWDQLVPQLQCGIQTIADDAATRGANTSAVGLLGESAGGHLALLLGTTMPITGACGGEMPEVAAVAVEYPAANPGLTAGLDPLMAAVTRQRQTLLAGCTATECPERFTAITPGEHVRADSAPSLLVVPEKDHVVPPQGAFDLVARLQETGVDTEALVVPAADHGFDGNTADLPAQVFRLRAVEWLEQHGLEPVG</sequence>
<feature type="transmembrane region" description="Helical" evidence="3">
    <location>
        <begin position="67"/>
        <end position="85"/>
    </location>
</feature>
<evidence type="ECO:0000259" key="4">
    <source>
        <dbReference type="Pfam" id="PF20434"/>
    </source>
</evidence>
<reference evidence="6" key="1">
    <citation type="submission" date="2016-02" db="EMBL/GenBank/DDBJ databases">
        <authorList>
            <person name="Holder M.E."/>
            <person name="Ajami N.J."/>
            <person name="Petrosino J.F."/>
        </authorList>
    </citation>
    <scope>NUCLEOTIDE SEQUENCE [LARGE SCALE GENOMIC DNA]</scope>
    <source>
        <strain evidence="6">CCUG 36733</strain>
    </source>
</reference>
<keyword evidence="3" id="KW-1133">Transmembrane helix</keyword>
<keyword evidence="6" id="KW-1185">Reference proteome</keyword>
<evidence type="ECO:0000313" key="6">
    <source>
        <dbReference type="Proteomes" id="UP000065220"/>
    </source>
</evidence>
<dbReference type="GO" id="GO:0016787">
    <property type="term" value="F:hydrolase activity"/>
    <property type="evidence" value="ECO:0007669"/>
    <property type="project" value="UniProtKB-KW"/>
</dbReference>
<protein>
    <recommendedName>
        <fullName evidence="4">BD-FAE-like domain-containing protein</fullName>
    </recommendedName>
</protein>
<feature type="domain" description="BD-FAE-like" evidence="4">
    <location>
        <begin position="131"/>
        <end position="330"/>
    </location>
</feature>
<dbReference type="KEGG" id="ard:AXF14_04275"/>
<proteinExistence type="inferred from homology"/>
<keyword evidence="3" id="KW-0812">Transmembrane</keyword>
<evidence type="ECO:0000256" key="2">
    <source>
        <dbReference type="ARBA" id="ARBA00022801"/>
    </source>
</evidence>
<dbReference type="PANTHER" id="PTHR48081:SF6">
    <property type="entry name" value="PEPTIDASE S9 PROLYL OLIGOPEPTIDASE CATALYTIC DOMAIN-CONTAINING PROTEIN"/>
    <property type="match status" value="1"/>
</dbReference>
<comment type="similarity">
    <text evidence="1">Belongs to the 'GDXG' lipolytic enzyme family.</text>
</comment>
<evidence type="ECO:0000256" key="3">
    <source>
        <dbReference type="SAM" id="Phobius"/>
    </source>
</evidence>
<evidence type="ECO:0000313" key="5">
    <source>
        <dbReference type="EMBL" id="AMD86956.1"/>
    </source>
</evidence>
<dbReference type="RefSeq" id="WP_067941122.1">
    <property type="nucleotide sequence ID" value="NZ_CP014228.1"/>
</dbReference>
<evidence type="ECO:0000256" key="1">
    <source>
        <dbReference type="ARBA" id="ARBA00010515"/>
    </source>
</evidence>
<feature type="transmembrane region" description="Helical" evidence="3">
    <location>
        <begin position="39"/>
        <end position="58"/>
    </location>
</feature>
<dbReference type="Gene3D" id="3.40.50.1820">
    <property type="entry name" value="alpha/beta hydrolase"/>
    <property type="match status" value="1"/>
</dbReference>
<gene>
    <name evidence="5" type="ORF">AXF14_04275</name>
</gene>
<dbReference type="STRING" id="111015.AXF14_04275"/>
<dbReference type="OrthoDB" id="9803828at2"/>
<dbReference type="InterPro" id="IPR002168">
    <property type="entry name" value="Lipase_GDXG_HIS_AS"/>
</dbReference>
<dbReference type="SUPFAM" id="SSF53474">
    <property type="entry name" value="alpha/beta-Hydrolases"/>
    <property type="match status" value="1"/>
</dbReference>
<dbReference type="AlphaFoldDB" id="A0A109W2D2"/>
<dbReference type="Pfam" id="PF20434">
    <property type="entry name" value="BD-FAE"/>
    <property type="match status" value="1"/>
</dbReference>
<organism evidence="5 6">
    <name type="scientific">Actinomyces radicidentis</name>
    <dbReference type="NCBI Taxonomy" id="111015"/>
    <lineage>
        <taxon>Bacteria</taxon>
        <taxon>Bacillati</taxon>
        <taxon>Actinomycetota</taxon>
        <taxon>Actinomycetes</taxon>
        <taxon>Actinomycetales</taxon>
        <taxon>Actinomycetaceae</taxon>
        <taxon>Actinomyces</taxon>
    </lineage>
</organism>